<dbReference type="SUPFAM" id="SSF51338">
    <property type="entry name" value="Composite domain of metallo-dependent hydrolases"/>
    <property type="match status" value="1"/>
</dbReference>
<dbReference type="InterPro" id="IPR032466">
    <property type="entry name" value="Metal_Hydrolase"/>
</dbReference>
<dbReference type="AlphaFoldDB" id="A0A1P8WSH0"/>
<evidence type="ECO:0000313" key="2">
    <source>
        <dbReference type="EMBL" id="APZ96996.1"/>
    </source>
</evidence>
<proteinExistence type="predicted"/>
<dbReference type="Gene3D" id="2.30.40.10">
    <property type="entry name" value="Urease, subunit C, domain 1"/>
    <property type="match status" value="2"/>
</dbReference>
<keyword evidence="3" id="KW-1185">Reference proteome</keyword>
<accession>A0A1P8WSH0</accession>
<dbReference type="EMBL" id="CP017641">
    <property type="protein sequence ID" value="APZ96996.1"/>
    <property type="molecule type" value="Genomic_DNA"/>
</dbReference>
<dbReference type="InterPro" id="IPR006680">
    <property type="entry name" value="Amidohydro-rel"/>
</dbReference>
<dbReference type="STRING" id="1891926.Fuma_06673"/>
<dbReference type="InterPro" id="IPR011059">
    <property type="entry name" value="Metal-dep_hydrolase_composite"/>
</dbReference>
<dbReference type="SUPFAM" id="SSF51556">
    <property type="entry name" value="Metallo-dependent hydrolases"/>
    <property type="match status" value="1"/>
</dbReference>
<dbReference type="GO" id="GO:0016810">
    <property type="term" value="F:hydrolase activity, acting on carbon-nitrogen (but not peptide) bonds"/>
    <property type="evidence" value="ECO:0007669"/>
    <property type="project" value="InterPro"/>
</dbReference>
<feature type="domain" description="Amidohydrolase-related" evidence="1">
    <location>
        <begin position="124"/>
        <end position="458"/>
    </location>
</feature>
<dbReference type="PANTHER" id="PTHR43135">
    <property type="entry name" value="ALPHA-D-RIBOSE 1-METHYLPHOSPHONATE 5-TRIPHOSPHATE DIPHOSPHATASE"/>
    <property type="match status" value="1"/>
</dbReference>
<sequence>MGNVRFADGPEPVTLRRRLQQKPAMNPIARFAATIIFVLVSGVDAIGDESGSPVQLREVNPIKGAPESRVIAITGARLIDGHGGSPVENACVIVKGDQIIFAGAQAEAQIPTGAIRFDAGGKSLLPGLFDSHFHSQDTAKRPIEYELDNGITSFRDPGHPFKFYRWLNGNELTVPRIFLCGGHLDAAPPAWPDQAAVIGTAKQATEAVDAHVARGASGIKIYMRLPAEHIAAACAAADRHGVPVTAHLELVRADAAIEAGVDGIEHITSFGTALADPKQAEVFEQVVGSDSNARREWRPRLWSGIELENNPRLRPLLDQIVKQGTFVSPTLAIFEARVGEKEATPVTASAFANMLDFVGHCHRHGAKIVVGSHTSAPFADRGKAYLREVELMVEAGMTPLEVITAATKVNSEFFGAQDRLGTVAAGKTADLILIDGFPDKNIKDLDKVTHVMLGGNWVKGQEN</sequence>
<reference evidence="2 3" key="1">
    <citation type="journal article" date="2016" name="Front. Microbiol.">
        <title>Fuerstia marisgermanicae gen. nov., sp. nov., an Unusual Member of the Phylum Planctomycetes from the German Wadden Sea.</title>
        <authorList>
            <person name="Kohn T."/>
            <person name="Heuer A."/>
            <person name="Jogler M."/>
            <person name="Vollmers J."/>
            <person name="Boedeker C."/>
            <person name="Bunk B."/>
            <person name="Rast P."/>
            <person name="Borchert D."/>
            <person name="Glockner I."/>
            <person name="Freese H.M."/>
            <person name="Klenk H.P."/>
            <person name="Overmann J."/>
            <person name="Kaster A.K."/>
            <person name="Rohde M."/>
            <person name="Wiegand S."/>
            <person name="Jogler C."/>
        </authorList>
    </citation>
    <scope>NUCLEOTIDE SEQUENCE [LARGE SCALE GENOMIC DNA]</scope>
    <source>
        <strain evidence="2 3">NH11</strain>
    </source>
</reference>
<dbReference type="Gene3D" id="3.20.20.140">
    <property type="entry name" value="Metal-dependent hydrolases"/>
    <property type="match status" value="2"/>
</dbReference>
<organism evidence="2 3">
    <name type="scientific">Fuerstiella marisgermanici</name>
    <dbReference type="NCBI Taxonomy" id="1891926"/>
    <lineage>
        <taxon>Bacteria</taxon>
        <taxon>Pseudomonadati</taxon>
        <taxon>Planctomycetota</taxon>
        <taxon>Planctomycetia</taxon>
        <taxon>Planctomycetales</taxon>
        <taxon>Planctomycetaceae</taxon>
        <taxon>Fuerstiella</taxon>
    </lineage>
</organism>
<dbReference type="InterPro" id="IPR051781">
    <property type="entry name" value="Metallo-dep_Hydrolase"/>
</dbReference>
<name>A0A1P8WSH0_9PLAN</name>
<dbReference type="Pfam" id="PF01979">
    <property type="entry name" value="Amidohydro_1"/>
    <property type="match status" value="1"/>
</dbReference>
<dbReference type="PANTHER" id="PTHR43135:SF3">
    <property type="entry name" value="ALPHA-D-RIBOSE 1-METHYLPHOSPHONATE 5-TRIPHOSPHATE DIPHOSPHATASE"/>
    <property type="match status" value="1"/>
</dbReference>
<gene>
    <name evidence="2" type="ORF">Fuma_06673</name>
</gene>
<evidence type="ECO:0000313" key="3">
    <source>
        <dbReference type="Proteomes" id="UP000187735"/>
    </source>
</evidence>
<evidence type="ECO:0000259" key="1">
    <source>
        <dbReference type="Pfam" id="PF01979"/>
    </source>
</evidence>
<dbReference type="Proteomes" id="UP000187735">
    <property type="component" value="Chromosome"/>
</dbReference>
<protein>
    <submittedName>
        <fullName evidence="2">Imidazolonepropionase</fullName>
    </submittedName>
</protein>
<dbReference type="KEGG" id="fmr:Fuma_06673"/>